<sequence length="64" mass="6965">MLFSELLITIVAWLMRAPLGSVIVPLRLAVVGSPWPNARAEIPTAISAMRSIPAKAVRKLKLQT</sequence>
<accession>A0A2Z5FZL3</accession>
<dbReference type="KEGG" id="abas:ACPOL_2960"/>
<proteinExistence type="predicted"/>
<dbReference type="AlphaFoldDB" id="A0A2Z5FZL3"/>
<name>A0A2Z5FZL3_9BACT</name>
<dbReference type="Proteomes" id="UP000253606">
    <property type="component" value="Chromosome"/>
</dbReference>
<reference evidence="1 2" key="1">
    <citation type="journal article" date="2018" name="Front. Microbiol.">
        <title>Hydrolytic Capabilities as a Key to Environmental Success: Chitinolytic and Cellulolytic Acidobacteria From Acidic Sub-arctic Soils and Boreal Peatlands.</title>
        <authorList>
            <person name="Belova S.E."/>
            <person name="Ravin N.V."/>
            <person name="Pankratov T.A."/>
            <person name="Rakitin A.L."/>
            <person name="Ivanova A.A."/>
            <person name="Beletsky A.V."/>
            <person name="Mardanov A.V."/>
            <person name="Sinninghe Damste J.S."/>
            <person name="Dedysh S.N."/>
        </authorList>
    </citation>
    <scope>NUCLEOTIDE SEQUENCE [LARGE SCALE GENOMIC DNA]</scope>
    <source>
        <strain evidence="1 2">SBC82</strain>
    </source>
</reference>
<keyword evidence="2" id="KW-1185">Reference proteome</keyword>
<organism evidence="1 2">
    <name type="scientific">Acidisarcina polymorpha</name>
    <dbReference type="NCBI Taxonomy" id="2211140"/>
    <lineage>
        <taxon>Bacteria</taxon>
        <taxon>Pseudomonadati</taxon>
        <taxon>Acidobacteriota</taxon>
        <taxon>Terriglobia</taxon>
        <taxon>Terriglobales</taxon>
        <taxon>Acidobacteriaceae</taxon>
        <taxon>Acidisarcina</taxon>
    </lineage>
</organism>
<protein>
    <submittedName>
        <fullName evidence="1">Uncharacterized protein</fullName>
    </submittedName>
</protein>
<gene>
    <name evidence="1" type="ORF">ACPOL_2960</name>
</gene>
<dbReference type="EMBL" id="CP030840">
    <property type="protein sequence ID" value="AXC12262.1"/>
    <property type="molecule type" value="Genomic_DNA"/>
</dbReference>
<evidence type="ECO:0000313" key="2">
    <source>
        <dbReference type="Proteomes" id="UP000253606"/>
    </source>
</evidence>
<evidence type="ECO:0000313" key="1">
    <source>
        <dbReference type="EMBL" id="AXC12262.1"/>
    </source>
</evidence>